<accession>A0ABQ4KGE8</accession>
<feature type="domain" description="HTH gntR-type" evidence="4">
    <location>
        <begin position="13"/>
        <end position="80"/>
    </location>
</feature>
<proteinExistence type="predicted"/>
<dbReference type="Pfam" id="PF00392">
    <property type="entry name" value="GntR"/>
    <property type="match status" value="1"/>
</dbReference>
<dbReference type="Pfam" id="PF07729">
    <property type="entry name" value="FCD"/>
    <property type="match status" value="1"/>
</dbReference>
<dbReference type="InterPro" id="IPR036388">
    <property type="entry name" value="WH-like_DNA-bd_sf"/>
</dbReference>
<keyword evidence="3" id="KW-0804">Transcription</keyword>
<sequence length="228" mass="26781">MRGINKVRTRTNGSTRDYVYETIKKQIIHCELEPETKISENEIATKLNVSRTPVREAFLKLAEEELLGIYPQSGTFVTKIDLELVEEGRFIRENIEKAIVRDACGSFNQEQLMKIEKNLVMQELCLEKGLIPDLFELDESFHLLLFEGCRKVRSFKMIRHMNSHFDRVRMLSISSALNWSVLFDQHKAIFQYISENKPDLAEDTMAQHLKLVNFEKEELISRYPNYFK</sequence>
<protein>
    <submittedName>
        <fullName evidence="5">GntR family transcriptional regulator</fullName>
    </submittedName>
</protein>
<dbReference type="CDD" id="cd07377">
    <property type="entry name" value="WHTH_GntR"/>
    <property type="match status" value="1"/>
</dbReference>
<gene>
    <name evidence="5" type="primary">kdgR</name>
    <name evidence="5" type="ORF">J8TS2_13610</name>
</gene>
<evidence type="ECO:0000313" key="5">
    <source>
        <dbReference type="EMBL" id="GIN57042.1"/>
    </source>
</evidence>
<dbReference type="SUPFAM" id="SSF48008">
    <property type="entry name" value="GntR ligand-binding domain-like"/>
    <property type="match status" value="1"/>
</dbReference>
<dbReference type="PANTHER" id="PTHR43537">
    <property type="entry name" value="TRANSCRIPTIONAL REGULATOR, GNTR FAMILY"/>
    <property type="match status" value="1"/>
</dbReference>
<dbReference type="Gene3D" id="1.10.10.10">
    <property type="entry name" value="Winged helix-like DNA-binding domain superfamily/Winged helix DNA-binding domain"/>
    <property type="match status" value="1"/>
</dbReference>
<dbReference type="Proteomes" id="UP000679950">
    <property type="component" value="Unassembled WGS sequence"/>
</dbReference>
<keyword evidence="1" id="KW-0805">Transcription regulation</keyword>
<evidence type="ECO:0000256" key="2">
    <source>
        <dbReference type="ARBA" id="ARBA00023125"/>
    </source>
</evidence>
<organism evidence="5 6">
    <name type="scientific">Lederbergia ruris</name>
    <dbReference type="NCBI Taxonomy" id="217495"/>
    <lineage>
        <taxon>Bacteria</taxon>
        <taxon>Bacillati</taxon>
        <taxon>Bacillota</taxon>
        <taxon>Bacilli</taxon>
        <taxon>Bacillales</taxon>
        <taxon>Bacillaceae</taxon>
        <taxon>Lederbergia</taxon>
    </lineage>
</organism>
<dbReference type="InterPro" id="IPR000524">
    <property type="entry name" value="Tscrpt_reg_HTH_GntR"/>
</dbReference>
<dbReference type="SUPFAM" id="SSF46785">
    <property type="entry name" value="Winged helix' DNA-binding domain"/>
    <property type="match status" value="1"/>
</dbReference>
<dbReference type="PANTHER" id="PTHR43537:SF6">
    <property type="entry name" value="HTH-TYPE TRANSCRIPTIONAL REPRESSOR RSPR"/>
    <property type="match status" value="1"/>
</dbReference>
<keyword evidence="6" id="KW-1185">Reference proteome</keyword>
<name>A0ABQ4KGE8_9BACI</name>
<dbReference type="SMART" id="SM00345">
    <property type="entry name" value="HTH_GNTR"/>
    <property type="match status" value="1"/>
</dbReference>
<dbReference type="InterPro" id="IPR011711">
    <property type="entry name" value="GntR_C"/>
</dbReference>
<dbReference type="InterPro" id="IPR036390">
    <property type="entry name" value="WH_DNA-bd_sf"/>
</dbReference>
<evidence type="ECO:0000259" key="4">
    <source>
        <dbReference type="PROSITE" id="PS50949"/>
    </source>
</evidence>
<keyword evidence="2" id="KW-0238">DNA-binding</keyword>
<evidence type="ECO:0000256" key="3">
    <source>
        <dbReference type="ARBA" id="ARBA00023163"/>
    </source>
</evidence>
<dbReference type="PROSITE" id="PS50949">
    <property type="entry name" value="HTH_GNTR"/>
    <property type="match status" value="1"/>
</dbReference>
<dbReference type="SMART" id="SM00895">
    <property type="entry name" value="FCD"/>
    <property type="match status" value="1"/>
</dbReference>
<evidence type="ECO:0000313" key="6">
    <source>
        <dbReference type="Proteomes" id="UP000679950"/>
    </source>
</evidence>
<dbReference type="Gene3D" id="1.20.120.530">
    <property type="entry name" value="GntR ligand-binding domain-like"/>
    <property type="match status" value="1"/>
</dbReference>
<dbReference type="EMBL" id="BORB01000009">
    <property type="protein sequence ID" value="GIN57042.1"/>
    <property type="molecule type" value="Genomic_DNA"/>
</dbReference>
<comment type="caution">
    <text evidence="5">The sequence shown here is derived from an EMBL/GenBank/DDBJ whole genome shotgun (WGS) entry which is preliminary data.</text>
</comment>
<evidence type="ECO:0000256" key="1">
    <source>
        <dbReference type="ARBA" id="ARBA00023015"/>
    </source>
</evidence>
<reference evidence="5 6" key="1">
    <citation type="submission" date="2021-03" db="EMBL/GenBank/DDBJ databases">
        <title>Antimicrobial resistance genes in bacteria isolated from Japanese honey, and their potential for conferring macrolide and lincosamide resistance in the American foulbrood pathogen Paenibacillus larvae.</title>
        <authorList>
            <person name="Okamoto M."/>
            <person name="Kumagai M."/>
            <person name="Kanamori H."/>
            <person name="Takamatsu D."/>
        </authorList>
    </citation>
    <scope>NUCLEOTIDE SEQUENCE [LARGE SCALE GENOMIC DNA]</scope>
    <source>
        <strain evidence="5 6">J8TS2</strain>
    </source>
</reference>
<dbReference type="InterPro" id="IPR008920">
    <property type="entry name" value="TF_FadR/GntR_C"/>
</dbReference>